<sequence>MARSYKPLKRSRSLDLSGQGHLYSTLCLPTKLLNPVEDLEPSKTSDDEALYSSSLSPQTAVDCTEGSAIDCDFRPGTPPSTAVDEATPPTAVEALVQDKTLAEDTEDDTTCYCVPSDDEGPSAIGDVGRVVAGVGQAHETADTDDEGFSWAELEGNSLGLYIPGDPDSDDCGTQPSNQEPLSQGVASSTSTPELSPLDTFDDSEHLTDDGGTQSSDQESLTPVLPLLVGLHHLEDLTDLPVHGVDQRTWSDEEDDGWLADCEDNSDSSSPRSTSLSSDVPSLEEAAHELGGASL</sequence>
<reference evidence="2 3" key="1">
    <citation type="journal article" date="2019" name="Nat. Ecol. Evol.">
        <title>Megaphylogeny resolves global patterns of mushroom evolution.</title>
        <authorList>
            <person name="Varga T."/>
            <person name="Krizsan K."/>
            <person name="Foldi C."/>
            <person name="Dima B."/>
            <person name="Sanchez-Garcia M."/>
            <person name="Sanchez-Ramirez S."/>
            <person name="Szollosi G.J."/>
            <person name="Szarkandi J.G."/>
            <person name="Papp V."/>
            <person name="Albert L."/>
            <person name="Andreopoulos W."/>
            <person name="Angelini C."/>
            <person name="Antonin V."/>
            <person name="Barry K.W."/>
            <person name="Bougher N.L."/>
            <person name="Buchanan P."/>
            <person name="Buyck B."/>
            <person name="Bense V."/>
            <person name="Catcheside P."/>
            <person name="Chovatia M."/>
            <person name="Cooper J."/>
            <person name="Damon W."/>
            <person name="Desjardin D."/>
            <person name="Finy P."/>
            <person name="Geml J."/>
            <person name="Haridas S."/>
            <person name="Hughes K."/>
            <person name="Justo A."/>
            <person name="Karasinski D."/>
            <person name="Kautmanova I."/>
            <person name="Kiss B."/>
            <person name="Kocsube S."/>
            <person name="Kotiranta H."/>
            <person name="LaButti K.M."/>
            <person name="Lechner B.E."/>
            <person name="Liimatainen K."/>
            <person name="Lipzen A."/>
            <person name="Lukacs Z."/>
            <person name="Mihaltcheva S."/>
            <person name="Morgado L.N."/>
            <person name="Niskanen T."/>
            <person name="Noordeloos M.E."/>
            <person name="Ohm R.A."/>
            <person name="Ortiz-Santana B."/>
            <person name="Ovrebo C."/>
            <person name="Racz N."/>
            <person name="Riley R."/>
            <person name="Savchenko A."/>
            <person name="Shiryaev A."/>
            <person name="Soop K."/>
            <person name="Spirin V."/>
            <person name="Szebenyi C."/>
            <person name="Tomsovsky M."/>
            <person name="Tulloss R.E."/>
            <person name="Uehling J."/>
            <person name="Grigoriev I.V."/>
            <person name="Vagvolgyi C."/>
            <person name="Papp T."/>
            <person name="Martin F.M."/>
            <person name="Miettinen O."/>
            <person name="Hibbett D.S."/>
            <person name="Nagy L.G."/>
        </authorList>
    </citation>
    <scope>NUCLEOTIDE SEQUENCE [LARGE SCALE GENOMIC DNA]</scope>
    <source>
        <strain evidence="2 3">FP101781</strain>
    </source>
</reference>
<protein>
    <submittedName>
        <fullName evidence="2">Uncharacterized protein</fullName>
    </submittedName>
</protein>
<evidence type="ECO:0000313" key="3">
    <source>
        <dbReference type="Proteomes" id="UP000298030"/>
    </source>
</evidence>
<evidence type="ECO:0000313" key="2">
    <source>
        <dbReference type="EMBL" id="TEB25430.1"/>
    </source>
</evidence>
<name>A0A4Y7SU95_COPMI</name>
<dbReference type="AlphaFoldDB" id="A0A4Y7SU95"/>
<feature type="compositionally biased region" description="Low complexity" evidence="1">
    <location>
        <begin position="266"/>
        <end position="282"/>
    </location>
</feature>
<accession>A0A4Y7SU95</accession>
<feature type="region of interest" description="Disordered" evidence="1">
    <location>
        <begin position="38"/>
        <end position="57"/>
    </location>
</feature>
<organism evidence="2 3">
    <name type="scientific">Coprinellus micaceus</name>
    <name type="common">Glistening ink-cap mushroom</name>
    <name type="synonym">Coprinus micaceus</name>
    <dbReference type="NCBI Taxonomy" id="71717"/>
    <lineage>
        <taxon>Eukaryota</taxon>
        <taxon>Fungi</taxon>
        <taxon>Dikarya</taxon>
        <taxon>Basidiomycota</taxon>
        <taxon>Agaricomycotina</taxon>
        <taxon>Agaricomycetes</taxon>
        <taxon>Agaricomycetidae</taxon>
        <taxon>Agaricales</taxon>
        <taxon>Agaricineae</taxon>
        <taxon>Psathyrellaceae</taxon>
        <taxon>Coprinellus</taxon>
    </lineage>
</organism>
<keyword evidence="3" id="KW-1185">Reference proteome</keyword>
<comment type="caution">
    <text evidence="2">The sequence shown here is derived from an EMBL/GenBank/DDBJ whole genome shotgun (WGS) entry which is preliminary data.</text>
</comment>
<feature type="compositionally biased region" description="Polar residues" evidence="1">
    <location>
        <begin position="210"/>
        <end position="219"/>
    </location>
</feature>
<proteinExistence type="predicted"/>
<evidence type="ECO:0000256" key="1">
    <source>
        <dbReference type="SAM" id="MobiDB-lite"/>
    </source>
</evidence>
<dbReference type="EMBL" id="QPFP01000057">
    <property type="protein sequence ID" value="TEB25430.1"/>
    <property type="molecule type" value="Genomic_DNA"/>
</dbReference>
<feature type="region of interest" description="Disordered" evidence="1">
    <location>
        <begin position="158"/>
        <end position="220"/>
    </location>
</feature>
<dbReference type="Proteomes" id="UP000298030">
    <property type="component" value="Unassembled WGS sequence"/>
</dbReference>
<feature type="compositionally biased region" description="Polar residues" evidence="1">
    <location>
        <begin position="171"/>
        <end position="193"/>
    </location>
</feature>
<feature type="region of interest" description="Disordered" evidence="1">
    <location>
        <begin position="249"/>
        <end position="294"/>
    </location>
</feature>
<gene>
    <name evidence="2" type="ORF">FA13DRAFT_1169200</name>
</gene>
<feature type="compositionally biased region" description="Acidic residues" evidence="1">
    <location>
        <begin position="251"/>
        <end position="265"/>
    </location>
</feature>